<evidence type="ECO:0000313" key="8">
    <source>
        <dbReference type="Proteomes" id="UP000798602"/>
    </source>
</evidence>
<evidence type="ECO:0000256" key="3">
    <source>
        <dbReference type="ARBA" id="ARBA00012824"/>
    </source>
</evidence>
<organism evidence="7 8">
    <name type="scientific">Flavobacterium ichthyis</name>
    <dbReference type="NCBI Taxonomy" id="2698827"/>
    <lineage>
        <taxon>Bacteria</taxon>
        <taxon>Pseudomonadati</taxon>
        <taxon>Bacteroidota</taxon>
        <taxon>Flavobacteriia</taxon>
        <taxon>Flavobacteriales</taxon>
        <taxon>Flavobacteriaceae</taxon>
        <taxon>Flavobacterium</taxon>
    </lineage>
</organism>
<name>A0ABW9Z5V7_9FLAO</name>
<comment type="caution">
    <text evidence="7">The sequence shown here is derived from an EMBL/GenBank/DDBJ whole genome shotgun (WGS) entry which is preliminary data.</text>
</comment>
<dbReference type="Gene3D" id="3.60.120.10">
    <property type="entry name" value="Anthranilate synthase"/>
    <property type="match status" value="1"/>
</dbReference>
<evidence type="ECO:0000256" key="1">
    <source>
        <dbReference type="ARBA" id="ARBA00000799"/>
    </source>
</evidence>
<dbReference type="Pfam" id="PF00425">
    <property type="entry name" value="Chorismate_bind"/>
    <property type="match status" value="1"/>
</dbReference>
<evidence type="ECO:0000256" key="2">
    <source>
        <dbReference type="ARBA" id="ARBA00005297"/>
    </source>
</evidence>
<reference evidence="8" key="1">
    <citation type="submission" date="2020-01" db="EMBL/GenBank/DDBJ databases">
        <title>Sphingomonas sp. strain CSW-10.</title>
        <authorList>
            <person name="Chen W.-M."/>
        </authorList>
    </citation>
    <scope>NUCLEOTIDE SEQUENCE [LARGE SCALE GENOMIC DNA]</scope>
    <source>
        <strain evidence="8">NST-5</strain>
    </source>
</reference>
<dbReference type="GO" id="GO:0008909">
    <property type="term" value="F:isochorismate synthase activity"/>
    <property type="evidence" value="ECO:0007669"/>
    <property type="project" value="UniProtKB-EC"/>
</dbReference>
<feature type="domain" description="Chorismate-utilising enzyme C-terminal" evidence="6">
    <location>
        <begin position="95"/>
        <end position="340"/>
    </location>
</feature>
<dbReference type="SUPFAM" id="SSF56322">
    <property type="entry name" value="ADC synthase"/>
    <property type="match status" value="1"/>
</dbReference>
<dbReference type="RefSeq" id="WP_166535780.1">
    <property type="nucleotide sequence ID" value="NZ_JAABLM010000002.1"/>
</dbReference>
<sequence length="350" mass="39914">MKKLFETARQSFAEKKPFVIYSKPNQAIVDGIFQQSGKSYFLENFTQEGFVFAPFSGEKKLIIPKNDAIFISEEFFPDENFEVDDAKISEEGKIAFETLVKKALIAIQEKNFEKVVLSRKEILPKKIDAFKAFANLLQLYPTAFRYLFYHPEAGIWTGATPEQLLKVENNNVQTVALAGTQVFKEDIIWEEKEKEEQLFVTQFITENLKDFTSNIQVSEPKTIKAGNLAHIKTEISAQLESQASLTNIVDFLHPTPAVCGFPKEKAKKFIVENEDYEREYYSGFLGELNWNKNTESQVTADLYVNLRCMKVSDSQMDIFVGCGITAQSNAEKEFYETANKALTIKKALTK</sequence>
<accession>A0ABW9Z5V7</accession>
<dbReference type="InterPro" id="IPR004561">
    <property type="entry name" value="IsoChor_synthase"/>
</dbReference>
<dbReference type="Proteomes" id="UP000798602">
    <property type="component" value="Unassembled WGS sequence"/>
</dbReference>
<keyword evidence="4 7" id="KW-0413">Isomerase</keyword>
<dbReference type="EC" id="5.4.4.2" evidence="3"/>
<dbReference type="InterPro" id="IPR005801">
    <property type="entry name" value="ADC_synthase"/>
</dbReference>
<dbReference type="PANTHER" id="PTHR42839:SF2">
    <property type="entry name" value="ISOCHORISMATE SYNTHASE ENTC"/>
    <property type="match status" value="1"/>
</dbReference>
<comment type="catalytic activity">
    <reaction evidence="1">
        <text>chorismate = isochorismate</text>
        <dbReference type="Rhea" id="RHEA:18985"/>
        <dbReference type="ChEBI" id="CHEBI:29748"/>
        <dbReference type="ChEBI" id="CHEBI:29780"/>
        <dbReference type="EC" id="5.4.4.2"/>
    </reaction>
</comment>
<gene>
    <name evidence="7" type="ORF">GV828_01925</name>
</gene>
<evidence type="ECO:0000259" key="6">
    <source>
        <dbReference type="Pfam" id="PF00425"/>
    </source>
</evidence>
<evidence type="ECO:0000256" key="4">
    <source>
        <dbReference type="ARBA" id="ARBA00023235"/>
    </source>
</evidence>
<evidence type="ECO:0000256" key="5">
    <source>
        <dbReference type="ARBA" id="ARBA00041564"/>
    </source>
</evidence>
<proteinExistence type="inferred from homology"/>
<dbReference type="PANTHER" id="PTHR42839">
    <property type="entry name" value="ISOCHORISMATE SYNTHASE ENTC"/>
    <property type="match status" value="1"/>
</dbReference>
<protein>
    <recommendedName>
        <fullName evidence="3">isochorismate synthase</fullName>
        <ecNumber evidence="3">5.4.4.2</ecNumber>
    </recommendedName>
    <alternativeName>
        <fullName evidence="5">Isochorismate mutase</fullName>
    </alternativeName>
</protein>
<dbReference type="InterPro" id="IPR015890">
    <property type="entry name" value="Chorismate_C"/>
</dbReference>
<dbReference type="NCBIfam" id="TIGR00543">
    <property type="entry name" value="isochor_syn"/>
    <property type="match status" value="1"/>
</dbReference>
<comment type="similarity">
    <text evidence="2">Belongs to the isochorismate synthase family.</text>
</comment>
<evidence type="ECO:0000313" key="7">
    <source>
        <dbReference type="EMBL" id="NBL63952.1"/>
    </source>
</evidence>
<dbReference type="EMBL" id="JAABLM010000002">
    <property type="protein sequence ID" value="NBL63952.1"/>
    <property type="molecule type" value="Genomic_DNA"/>
</dbReference>
<keyword evidence="8" id="KW-1185">Reference proteome</keyword>